<comment type="caution">
    <text evidence="1">The sequence shown here is derived from an EMBL/GenBank/DDBJ whole genome shotgun (WGS) entry which is preliminary data.</text>
</comment>
<dbReference type="AlphaFoldDB" id="A0A119DLW9"/>
<accession>A0A119DLW9</accession>
<organism evidence="1 2">
    <name type="scientific">Burkholderia territorii</name>
    <dbReference type="NCBI Taxonomy" id="1503055"/>
    <lineage>
        <taxon>Bacteria</taxon>
        <taxon>Pseudomonadati</taxon>
        <taxon>Pseudomonadota</taxon>
        <taxon>Betaproteobacteria</taxon>
        <taxon>Burkholderiales</taxon>
        <taxon>Burkholderiaceae</taxon>
        <taxon>Burkholderia</taxon>
        <taxon>Burkholderia cepacia complex</taxon>
    </lineage>
</organism>
<name>A0A119DLW9_9BURK</name>
<reference evidence="1 2" key="1">
    <citation type="submission" date="2015-11" db="EMBL/GenBank/DDBJ databases">
        <title>Expanding the genomic diversity of Burkholderia species for the development of highly accurate diagnostics.</title>
        <authorList>
            <person name="Sahl J."/>
            <person name="Keim P."/>
            <person name="Wagner D."/>
        </authorList>
    </citation>
    <scope>NUCLEOTIDE SEQUENCE [LARGE SCALE GENOMIC DNA]</scope>
    <source>
        <strain evidence="1 2">MSMB1301WGS</strain>
    </source>
</reference>
<sequence length="61" mass="7491">MIGVENRSTVTEMENPPARLQRYIVQFKMIRLFRLLRWCHRMVIIRHLVETYELHIVLPSR</sequence>
<dbReference type="EMBL" id="LPEQ01000027">
    <property type="protein sequence ID" value="KVV55368.1"/>
    <property type="molecule type" value="Genomic_DNA"/>
</dbReference>
<protein>
    <submittedName>
        <fullName evidence="1">Uncharacterized protein</fullName>
    </submittedName>
</protein>
<evidence type="ECO:0000313" key="1">
    <source>
        <dbReference type="EMBL" id="KVV55368.1"/>
    </source>
</evidence>
<keyword evidence="2" id="KW-1185">Reference proteome</keyword>
<dbReference type="Proteomes" id="UP000062317">
    <property type="component" value="Unassembled WGS sequence"/>
</dbReference>
<proteinExistence type="predicted"/>
<evidence type="ECO:0000313" key="2">
    <source>
        <dbReference type="Proteomes" id="UP000062317"/>
    </source>
</evidence>
<gene>
    <name evidence="1" type="ORF">WT27_25915</name>
</gene>